<evidence type="ECO:0000313" key="17">
    <source>
        <dbReference type="RefSeq" id="XP_026735004.1"/>
    </source>
</evidence>
<evidence type="ECO:0000256" key="11">
    <source>
        <dbReference type="ARBA" id="ARBA00054813"/>
    </source>
</evidence>
<sequence length="1195" mass="131375">MCWVSVLASRTSREPPGAMLRCLALALLLLAAPRPALGGRAHANHSQLLAEVQHLMYAIQHDHRLPTPILPNLAFDFEYELLNLTASFENGPHTINPADLLVFLENLTSKRIHRYRRESHSLIGTFDISKMFKKRKYKSKQDADQRPSASSLHGEQLIQTEGAEPPATGVQHVAQVEPTAVATSVSEAPTTLLNSFTIPARLIPTESFTIVPLQTSSTTAKLRLKAKSSRKSKSLITTTNAPTSSRRETRLIPKKKVSENETVWPVKHAAVVEGDIILGGLMMVHSRSEGATCGPVMAQGGVQALEAMLFALDTAARLGLAPPAVRLGAHVLDDCDNDTYGLEMALDFIKGSISNIDDAEYACNATAVRKVISGVVGAASSVTSVQVANLLRLFKIPQVSFFSTSPELSNKARFEYFTRTIPSDLHQVRAMVEIVKKLGWRYVSIIYEESNYGIKAFEELETLLARNDICIAVKERLVKDSGEADEHAYDAIVARLLSRPRARGVIVFGSDQEVAGVMAAVGRLRATDAFGWVGSDGWSARALVSEGNEAAVEGTISVQPQANQVRGFREYFLNLTVENNPRNPWFVEFWEDQFKCRYPGSARTPYNVQYERMCSGAERLSVDNIEFEAQLQFVTDAVLAFAYAIRDMHRELCGGKPGLCDAMRPASGATLLRYLRQVRFIGLSGDEFHFDSNGDGPARYNILHFKQVSAGVYRWMKVGRYLDGELELDMNEIQFKWNERHPPESVCSAECELGQAKQYVEGESCCWHCFNCTQYEIRSPDKETACEECPLGTLPSVSRTLCAPVPELYLRPDSPAAIGAMAFSSLGMLLTTFVLVMWGLRGDTPVVRASGRELSFVLLAGIMMCYLVTFALVFRPTDVLCSLQRFGTGFCFTVVYAALLTKTNRIARIFDASKHSARRPSLISPKSQLFICSVLVSIQVVIVVVWQIISPARAIHHYPTREDKMLVCDSYIDASYTIAFFYPVVLIVVCTVYAVLTRKIPEAFNESKHIGFTMYTTCVIWLAFVPLYFGTASHVPLRVTSMAVTISLSASVTLVCLFSPKLYIIIVHPERNVRASLMPPRWRSVAGGAGGARHGAVCAALVGTAPLPRAPDLTPSTDLSTLNDTERTSSDRQVQTDESGVRPLENGAPEEDSGVRLEARRLAGLRGLPPFPTGEARAPAHVALAVAVLAAPEPL</sequence>
<dbReference type="InterPro" id="IPR000337">
    <property type="entry name" value="GPCR_3"/>
</dbReference>
<dbReference type="PROSITE" id="PS00981">
    <property type="entry name" value="G_PROTEIN_RECEP_F3_3"/>
    <property type="match status" value="1"/>
</dbReference>
<comment type="subcellular location">
    <subcellularLocation>
        <location evidence="1">Cell membrane</location>
        <topology evidence="1">Multi-pass membrane protein</topology>
    </subcellularLocation>
</comment>
<evidence type="ECO:0000256" key="1">
    <source>
        <dbReference type="ARBA" id="ARBA00004651"/>
    </source>
</evidence>
<dbReference type="OrthoDB" id="425344at2759"/>
<keyword evidence="6" id="KW-0297">G-protein coupled receptor</keyword>
<evidence type="ECO:0000259" key="15">
    <source>
        <dbReference type="PROSITE" id="PS50259"/>
    </source>
</evidence>
<evidence type="ECO:0000256" key="12">
    <source>
        <dbReference type="SAM" id="MobiDB-lite"/>
    </source>
</evidence>
<feature type="chain" id="PRO_5028952683" evidence="14">
    <location>
        <begin position="39"/>
        <end position="1195"/>
    </location>
</feature>
<feature type="transmembrane region" description="Helical" evidence="13">
    <location>
        <begin position="886"/>
        <end position="907"/>
    </location>
</feature>
<accession>A0A7E5W315</accession>
<organism evidence="16 17">
    <name type="scientific">Trichoplusia ni</name>
    <name type="common">Cabbage looper</name>
    <dbReference type="NCBI Taxonomy" id="7111"/>
    <lineage>
        <taxon>Eukaryota</taxon>
        <taxon>Metazoa</taxon>
        <taxon>Ecdysozoa</taxon>
        <taxon>Arthropoda</taxon>
        <taxon>Hexapoda</taxon>
        <taxon>Insecta</taxon>
        <taxon>Pterygota</taxon>
        <taxon>Neoptera</taxon>
        <taxon>Endopterygota</taxon>
        <taxon>Lepidoptera</taxon>
        <taxon>Glossata</taxon>
        <taxon>Ditrysia</taxon>
        <taxon>Noctuoidea</taxon>
        <taxon>Noctuidae</taxon>
        <taxon>Plusiinae</taxon>
        <taxon>Trichoplusia</taxon>
    </lineage>
</organism>
<dbReference type="Proteomes" id="UP000322000">
    <property type="component" value="Chromosome 11"/>
</dbReference>
<dbReference type="InParanoid" id="A0A7E5W315"/>
<evidence type="ECO:0000256" key="10">
    <source>
        <dbReference type="ARBA" id="ARBA00023224"/>
    </source>
</evidence>
<dbReference type="Pfam" id="PF01094">
    <property type="entry name" value="ANF_receptor"/>
    <property type="match status" value="1"/>
</dbReference>
<keyword evidence="3" id="KW-1003">Cell membrane</keyword>
<protein>
    <submittedName>
        <fullName evidence="17">Metabotropic glutamate receptor 2-like</fullName>
    </submittedName>
</protein>
<feature type="domain" description="G-protein coupled receptors family 3 profile" evidence="15">
    <location>
        <begin position="816"/>
        <end position="1081"/>
    </location>
</feature>
<dbReference type="Gene3D" id="2.10.50.30">
    <property type="entry name" value="GPCR, family 3, nine cysteines domain"/>
    <property type="match status" value="1"/>
</dbReference>
<feature type="transmembrane region" description="Helical" evidence="13">
    <location>
        <begin position="816"/>
        <end position="840"/>
    </location>
</feature>
<comment type="function">
    <text evidence="11">G-protein coupled receptor for glutamate. Ligand binding causes a conformation change that triggers signaling via guanine nucleotide-binding proteins (G proteins) and modulates the activity of down-stream effectors.</text>
</comment>
<dbReference type="GO" id="GO:0004930">
    <property type="term" value="F:G protein-coupled receptor activity"/>
    <property type="evidence" value="ECO:0007669"/>
    <property type="project" value="UniProtKB-KW"/>
</dbReference>
<evidence type="ECO:0000256" key="9">
    <source>
        <dbReference type="ARBA" id="ARBA00023180"/>
    </source>
</evidence>
<dbReference type="GO" id="GO:0005886">
    <property type="term" value="C:plasma membrane"/>
    <property type="evidence" value="ECO:0007669"/>
    <property type="project" value="UniProtKB-SubCell"/>
</dbReference>
<dbReference type="GeneID" id="113498938"/>
<dbReference type="Pfam" id="PF07562">
    <property type="entry name" value="NCD3G"/>
    <property type="match status" value="1"/>
</dbReference>
<dbReference type="FunFam" id="3.40.50.2300:FF:000681">
    <property type="entry name" value="Metabotropic glutamate receptor-like Protein"/>
    <property type="match status" value="1"/>
</dbReference>
<dbReference type="AlphaFoldDB" id="A0A7E5W315"/>
<dbReference type="FunFam" id="3.40.50.2300:FF:000145">
    <property type="entry name" value="Glutamate receptor, metabotropic"/>
    <property type="match status" value="1"/>
</dbReference>
<dbReference type="PROSITE" id="PS50259">
    <property type="entry name" value="G_PROTEIN_RECEP_F3_4"/>
    <property type="match status" value="1"/>
</dbReference>
<keyword evidence="10" id="KW-0807">Transducer</keyword>
<evidence type="ECO:0000256" key="2">
    <source>
        <dbReference type="ARBA" id="ARBA00007242"/>
    </source>
</evidence>
<proteinExistence type="inferred from homology"/>
<dbReference type="CDD" id="cd15045">
    <property type="entry name" value="7tmC_mGluRs"/>
    <property type="match status" value="1"/>
</dbReference>
<feature type="region of interest" description="Disordered" evidence="12">
    <location>
        <begin position="1109"/>
        <end position="1154"/>
    </location>
</feature>
<dbReference type="InterPro" id="IPR011500">
    <property type="entry name" value="GPCR_3_9-Cys_dom"/>
</dbReference>
<dbReference type="InterPro" id="IPR028082">
    <property type="entry name" value="Peripla_BP_I"/>
</dbReference>
<dbReference type="FunCoup" id="A0A7E5W315">
    <property type="interactions" value="62"/>
</dbReference>
<dbReference type="KEGG" id="tnl:113498938"/>
<dbReference type="InterPro" id="IPR038550">
    <property type="entry name" value="GPCR_3_9-Cys_sf"/>
</dbReference>
<evidence type="ECO:0000256" key="14">
    <source>
        <dbReference type="SAM" id="SignalP"/>
    </source>
</evidence>
<dbReference type="Gene3D" id="3.40.50.2300">
    <property type="match status" value="2"/>
</dbReference>
<dbReference type="CDD" id="cd06362">
    <property type="entry name" value="PBP1_mGluR"/>
    <property type="match status" value="1"/>
</dbReference>
<comment type="similarity">
    <text evidence="2">Belongs to the G-protein coupled receptor 3 family.</text>
</comment>
<feature type="signal peptide" evidence="14">
    <location>
        <begin position="1"/>
        <end position="38"/>
    </location>
</feature>
<evidence type="ECO:0000256" key="4">
    <source>
        <dbReference type="ARBA" id="ARBA00022692"/>
    </source>
</evidence>
<reference evidence="17" key="1">
    <citation type="submission" date="2025-08" db="UniProtKB">
        <authorList>
            <consortium name="RefSeq"/>
        </authorList>
    </citation>
    <scope>IDENTIFICATION</scope>
</reference>
<evidence type="ECO:0000256" key="5">
    <source>
        <dbReference type="ARBA" id="ARBA00022989"/>
    </source>
</evidence>
<keyword evidence="7 13" id="KW-0472">Membrane</keyword>
<evidence type="ECO:0000256" key="13">
    <source>
        <dbReference type="SAM" id="Phobius"/>
    </source>
</evidence>
<keyword evidence="8" id="KW-0675">Receptor</keyword>
<dbReference type="InterPro" id="IPR017978">
    <property type="entry name" value="GPCR_3_C"/>
</dbReference>
<gene>
    <name evidence="17" type="primary">LOC113498938</name>
</gene>
<dbReference type="PANTHER" id="PTHR24060">
    <property type="entry name" value="METABOTROPIC GLUTAMATE RECEPTOR"/>
    <property type="match status" value="1"/>
</dbReference>
<evidence type="ECO:0000256" key="3">
    <source>
        <dbReference type="ARBA" id="ARBA00022475"/>
    </source>
</evidence>
<keyword evidence="4 13" id="KW-0812">Transmembrane</keyword>
<dbReference type="SUPFAM" id="SSF53822">
    <property type="entry name" value="Periplasmic binding protein-like I"/>
    <property type="match status" value="1"/>
</dbReference>
<feature type="transmembrane region" description="Helical" evidence="13">
    <location>
        <begin position="1041"/>
        <end position="1064"/>
    </location>
</feature>
<dbReference type="PRINTS" id="PR00248">
    <property type="entry name" value="GPCRMGR"/>
</dbReference>
<dbReference type="RefSeq" id="XP_026735004.1">
    <property type="nucleotide sequence ID" value="XM_026879203.1"/>
</dbReference>
<keyword evidence="16" id="KW-1185">Reference proteome</keyword>
<dbReference type="InterPro" id="IPR001828">
    <property type="entry name" value="ANF_lig-bd_rcpt"/>
</dbReference>
<feature type="transmembrane region" description="Helical" evidence="13">
    <location>
        <begin position="974"/>
        <end position="997"/>
    </location>
</feature>
<keyword evidence="5 13" id="KW-1133">Transmembrane helix</keyword>
<evidence type="ECO:0000256" key="8">
    <source>
        <dbReference type="ARBA" id="ARBA00023170"/>
    </source>
</evidence>
<dbReference type="FunFam" id="2.10.50.30:FF:000001">
    <property type="entry name" value="metabotropic glutamate receptor 1"/>
    <property type="match status" value="1"/>
</dbReference>
<evidence type="ECO:0000256" key="6">
    <source>
        <dbReference type="ARBA" id="ARBA00023040"/>
    </source>
</evidence>
<dbReference type="InterPro" id="IPR017979">
    <property type="entry name" value="GPCR_3_CS"/>
</dbReference>
<feature type="transmembrane region" description="Helical" evidence="13">
    <location>
        <begin position="1009"/>
        <end position="1029"/>
    </location>
</feature>
<name>A0A7E5W315_TRINI</name>
<dbReference type="InterPro" id="IPR050726">
    <property type="entry name" value="mGluR"/>
</dbReference>
<keyword evidence="14" id="KW-0732">Signal</keyword>
<evidence type="ECO:0000256" key="7">
    <source>
        <dbReference type="ARBA" id="ARBA00023136"/>
    </source>
</evidence>
<feature type="compositionally biased region" description="Polar residues" evidence="12">
    <location>
        <begin position="1114"/>
        <end position="1123"/>
    </location>
</feature>
<dbReference type="PRINTS" id="PR00593">
    <property type="entry name" value="MTABOTROPICR"/>
</dbReference>
<feature type="transmembrane region" description="Helical" evidence="13">
    <location>
        <begin position="852"/>
        <end position="874"/>
    </location>
</feature>
<dbReference type="Pfam" id="PF00003">
    <property type="entry name" value="7tm_3"/>
    <property type="match status" value="1"/>
</dbReference>
<evidence type="ECO:0000313" key="16">
    <source>
        <dbReference type="Proteomes" id="UP000322000"/>
    </source>
</evidence>
<dbReference type="InterPro" id="IPR000162">
    <property type="entry name" value="GPCR_3_mtglu_rcpt"/>
</dbReference>
<keyword evidence="9" id="KW-0325">Glycoprotein</keyword>
<feature type="transmembrane region" description="Helical" evidence="13">
    <location>
        <begin position="928"/>
        <end position="949"/>
    </location>
</feature>